<dbReference type="Pfam" id="PF00005">
    <property type="entry name" value="ABC_tran"/>
    <property type="match status" value="1"/>
</dbReference>
<comment type="caution">
    <text evidence="6">The sequence shown here is derived from an EMBL/GenBank/DDBJ whole genome shotgun (WGS) entry which is preliminary data.</text>
</comment>
<dbReference type="RefSeq" id="WP_173707648.1">
    <property type="nucleotide sequence ID" value="NZ_JABSWL010000001.1"/>
</dbReference>
<dbReference type="GO" id="GO:0022857">
    <property type="term" value="F:transmembrane transporter activity"/>
    <property type="evidence" value="ECO:0007669"/>
    <property type="project" value="UniProtKB-ARBA"/>
</dbReference>
<organism evidence="6 7">
    <name type="scientific">Clostridium beijerinckii</name>
    <name type="common">Clostridium MP</name>
    <dbReference type="NCBI Taxonomy" id="1520"/>
    <lineage>
        <taxon>Bacteria</taxon>
        <taxon>Bacillati</taxon>
        <taxon>Bacillota</taxon>
        <taxon>Clostridia</taxon>
        <taxon>Eubacteriales</taxon>
        <taxon>Clostridiaceae</taxon>
        <taxon>Clostridium</taxon>
    </lineage>
</organism>
<comment type="similarity">
    <text evidence="1">Belongs to the ABC transporter superfamily.</text>
</comment>
<proteinExistence type="inferred from homology"/>
<reference evidence="6" key="2">
    <citation type="journal article" date="2022" name="Nat. Biotechnol.">
        <title>Carbon-negative production of acetone and isopropanol by gas fermentation at industrial pilot scale.</title>
        <authorList>
            <person name="Liew F.E."/>
            <person name="Nogle R."/>
            <person name="Abdalla T."/>
            <person name="Rasor B.J."/>
            <person name="Canter C."/>
            <person name="Jensen R.O."/>
            <person name="Wang L."/>
            <person name="Strutz J."/>
            <person name="Chirania P."/>
            <person name="De Tissera S."/>
            <person name="Mueller A.P."/>
            <person name="Ruan Z."/>
            <person name="Gao A."/>
            <person name="Tran L."/>
            <person name="Engle N.L."/>
            <person name="Bromley J.C."/>
            <person name="Daniell J."/>
            <person name="Conrado R."/>
            <person name="Tschaplinski T.J."/>
            <person name="Giannone R.J."/>
            <person name="Hettich R.L."/>
            <person name="Karim A.S."/>
            <person name="Simpson S.D."/>
            <person name="Brown S.D."/>
            <person name="Leang C."/>
            <person name="Jewett M.C."/>
            <person name="Kopke M."/>
        </authorList>
    </citation>
    <scope>NUCLEOTIDE SEQUENCE</scope>
    <source>
        <strain evidence="6">DJ080</strain>
    </source>
</reference>
<reference evidence="6" key="1">
    <citation type="submission" date="2020-05" db="EMBL/GenBank/DDBJ databases">
        <authorList>
            <person name="Brown S."/>
            <person name="Huntemann M."/>
            <person name="Clum A."/>
            <person name="Spunde A."/>
            <person name="Palaniappan K."/>
            <person name="Ritter S."/>
            <person name="Mikhailova N."/>
            <person name="Chen I.-M."/>
            <person name="Stamatis D."/>
            <person name="Reddy T."/>
            <person name="O'Malley R."/>
            <person name="Daum C."/>
            <person name="Shapiro N."/>
            <person name="Ivanova N."/>
            <person name="Kyrpides N."/>
            <person name="Woyke T."/>
        </authorList>
    </citation>
    <scope>NUCLEOTIDE SEQUENCE</scope>
    <source>
        <strain evidence="6">DJ080</strain>
    </source>
</reference>
<dbReference type="InterPro" id="IPR003593">
    <property type="entry name" value="AAA+_ATPase"/>
</dbReference>
<dbReference type="PANTHER" id="PTHR42798:SF6">
    <property type="entry name" value="CELL DIVISION ATP-BINDING PROTEIN FTSE"/>
    <property type="match status" value="1"/>
</dbReference>
<dbReference type="Proteomes" id="UP001193748">
    <property type="component" value="Unassembled WGS sequence"/>
</dbReference>
<evidence type="ECO:0000256" key="4">
    <source>
        <dbReference type="ARBA" id="ARBA00022840"/>
    </source>
</evidence>
<evidence type="ECO:0000313" key="7">
    <source>
        <dbReference type="Proteomes" id="UP001193748"/>
    </source>
</evidence>
<dbReference type="PANTHER" id="PTHR42798">
    <property type="entry name" value="LIPOPROTEIN-RELEASING SYSTEM ATP-BINDING PROTEIN LOLD"/>
    <property type="match status" value="1"/>
</dbReference>
<dbReference type="FunFam" id="3.40.50.300:FF:000032">
    <property type="entry name" value="Export ABC transporter ATP-binding protein"/>
    <property type="match status" value="1"/>
</dbReference>
<dbReference type="GO" id="GO:0005524">
    <property type="term" value="F:ATP binding"/>
    <property type="evidence" value="ECO:0007669"/>
    <property type="project" value="UniProtKB-KW"/>
</dbReference>
<accession>A0AAX0AXT0</accession>
<dbReference type="Gene3D" id="3.40.50.300">
    <property type="entry name" value="P-loop containing nucleotide triphosphate hydrolases"/>
    <property type="match status" value="1"/>
</dbReference>
<dbReference type="AlphaFoldDB" id="A0AAX0AXT0"/>
<evidence type="ECO:0000256" key="3">
    <source>
        <dbReference type="ARBA" id="ARBA00022741"/>
    </source>
</evidence>
<protein>
    <submittedName>
        <fullName evidence="6">ABC transport system ATP-binding protein</fullName>
    </submittedName>
</protein>
<keyword evidence="4 6" id="KW-0067">ATP-binding</keyword>
<dbReference type="SMART" id="SM00382">
    <property type="entry name" value="AAA"/>
    <property type="match status" value="1"/>
</dbReference>
<dbReference type="GO" id="GO:0016887">
    <property type="term" value="F:ATP hydrolysis activity"/>
    <property type="evidence" value="ECO:0007669"/>
    <property type="project" value="InterPro"/>
</dbReference>
<keyword evidence="2" id="KW-0813">Transport</keyword>
<evidence type="ECO:0000256" key="2">
    <source>
        <dbReference type="ARBA" id="ARBA00022448"/>
    </source>
</evidence>
<dbReference type="CDD" id="cd03255">
    <property type="entry name" value="ABC_MJ0796_LolCDE_FtsE"/>
    <property type="match status" value="1"/>
</dbReference>
<evidence type="ECO:0000259" key="5">
    <source>
        <dbReference type="PROSITE" id="PS50893"/>
    </source>
</evidence>
<feature type="domain" description="ABC transporter" evidence="5">
    <location>
        <begin position="4"/>
        <end position="235"/>
    </location>
</feature>
<dbReference type="PROSITE" id="PS50893">
    <property type="entry name" value="ABC_TRANSPORTER_2"/>
    <property type="match status" value="1"/>
</dbReference>
<gene>
    <name evidence="6" type="ORF">B0H41_001566</name>
</gene>
<dbReference type="InterPro" id="IPR003439">
    <property type="entry name" value="ABC_transporter-like_ATP-bd"/>
</dbReference>
<sequence>MNLIEIQNLKKVYGNGENKVEALSDINLNVKEGELIAIVGRSGSGKSTLLNIIGTLDTQTEGEYLLDNNNLKNMGTKNFSKIRCNYFGFVVQQFALINDYTVYENIEIPLIYAKVGRKKRKELIDSITRKLGIYDKLYKTPKELSGGQNQRVAIARALVNDPKIILADEPTGALDSKTSQEIMNIMKELNGQGITIIIVTHDKSISSACNRVIEIKDGKIIKDYSTQNELAQRTN</sequence>
<dbReference type="EMBL" id="JABSWW010000001">
    <property type="protein sequence ID" value="NRT87887.1"/>
    <property type="molecule type" value="Genomic_DNA"/>
</dbReference>
<dbReference type="InterPro" id="IPR017911">
    <property type="entry name" value="MacB-like_ATP-bd"/>
</dbReference>
<keyword evidence="3" id="KW-0547">Nucleotide-binding</keyword>
<dbReference type="InterPro" id="IPR027417">
    <property type="entry name" value="P-loop_NTPase"/>
</dbReference>
<name>A0AAX0AXT0_CLOBE</name>
<evidence type="ECO:0000313" key="6">
    <source>
        <dbReference type="EMBL" id="NRT87887.1"/>
    </source>
</evidence>
<dbReference type="GO" id="GO:0098796">
    <property type="term" value="C:membrane protein complex"/>
    <property type="evidence" value="ECO:0007669"/>
    <property type="project" value="UniProtKB-ARBA"/>
</dbReference>
<evidence type="ECO:0000256" key="1">
    <source>
        <dbReference type="ARBA" id="ARBA00005417"/>
    </source>
</evidence>
<dbReference type="SUPFAM" id="SSF52540">
    <property type="entry name" value="P-loop containing nucleoside triphosphate hydrolases"/>
    <property type="match status" value="1"/>
</dbReference>